<reference evidence="1 2" key="1">
    <citation type="submission" date="2022-10" db="EMBL/GenBank/DDBJ databases">
        <authorList>
            <person name="Xie J."/>
            <person name="Shen N."/>
        </authorList>
    </citation>
    <scope>NUCLEOTIDE SEQUENCE [LARGE SCALE GENOMIC DNA]</scope>
    <source>
        <strain evidence="1 2">DSM 41681</strain>
    </source>
</reference>
<protein>
    <submittedName>
        <fullName evidence="1">DUF6192 family protein</fullName>
    </submittedName>
</protein>
<keyword evidence="2" id="KW-1185">Reference proteome</keyword>
<dbReference type="PROSITE" id="PS00430">
    <property type="entry name" value="TONB_DEPENDENT_REC_1"/>
    <property type="match status" value="1"/>
</dbReference>
<name>A0ABU6CDI0_9ACTN</name>
<proteinExistence type="predicted"/>
<accession>A0ABU6CDI0</accession>
<gene>
    <name evidence="1" type="ORF">OKJ48_21350</name>
</gene>
<sequence>MLRDRFEELVTESVKLVHTMTRCQFAVGDMALEIEPLRGHGGHQPAEGEDTLSVEASLRVFAEEIGLSFHTVRTYRWVAARWPVDQRQEGVSFEVHRILASAPDAYEQIKDPPLNERTGRHQWSGDAAKRAAGWSTATPVTAQEKIESIRDLAADETVAALAACELLQRPEVAFRAMRDRQARERVNQAQFDQADLVEEGEEDWWDEPHEADDAEDGDSVDPARIVRGFHRAMEFTDLVGVCQGFVAGASRLVPRLRGREFTEAQVELVGRQLEKIRATADWIESAVATGRVDLDEALAELLRGQ</sequence>
<dbReference type="InterPro" id="IPR045683">
    <property type="entry name" value="DUF6192"/>
</dbReference>
<dbReference type="EMBL" id="JAOZYB010000178">
    <property type="protein sequence ID" value="MEB3962774.1"/>
    <property type="molecule type" value="Genomic_DNA"/>
</dbReference>
<dbReference type="Pfam" id="PF19691">
    <property type="entry name" value="DUF6192"/>
    <property type="match status" value="1"/>
</dbReference>
<evidence type="ECO:0000313" key="1">
    <source>
        <dbReference type="EMBL" id="MEB3962774.1"/>
    </source>
</evidence>
<dbReference type="InterPro" id="IPR010916">
    <property type="entry name" value="TonB_box_CS"/>
</dbReference>
<dbReference type="Proteomes" id="UP001352223">
    <property type="component" value="Unassembled WGS sequence"/>
</dbReference>
<organism evidence="1 2">
    <name type="scientific">Streptomyces kunmingensis</name>
    <dbReference type="NCBI Taxonomy" id="68225"/>
    <lineage>
        <taxon>Bacteria</taxon>
        <taxon>Bacillati</taxon>
        <taxon>Actinomycetota</taxon>
        <taxon>Actinomycetes</taxon>
        <taxon>Kitasatosporales</taxon>
        <taxon>Streptomycetaceae</taxon>
        <taxon>Streptomyces</taxon>
    </lineage>
</organism>
<comment type="caution">
    <text evidence="1">The sequence shown here is derived from an EMBL/GenBank/DDBJ whole genome shotgun (WGS) entry which is preliminary data.</text>
</comment>
<dbReference type="RefSeq" id="WP_324770373.1">
    <property type="nucleotide sequence ID" value="NZ_BAAATS010000076.1"/>
</dbReference>
<evidence type="ECO:0000313" key="2">
    <source>
        <dbReference type="Proteomes" id="UP001352223"/>
    </source>
</evidence>